<dbReference type="EMBL" id="MU251490">
    <property type="protein sequence ID" value="KAG9233698.1"/>
    <property type="molecule type" value="Genomic_DNA"/>
</dbReference>
<dbReference type="OrthoDB" id="4356615at2759"/>
<reference evidence="5" key="1">
    <citation type="journal article" date="2021" name="IMA Fungus">
        <title>Genomic characterization of three marine fungi, including Emericellopsis atlantica sp. nov. with signatures of a generalist lifestyle and marine biomass degradation.</title>
        <authorList>
            <person name="Hagestad O.C."/>
            <person name="Hou L."/>
            <person name="Andersen J.H."/>
            <person name="Hansen E.H."/>
            <person name="Altermark B."/>
            <person name="Li C."/>
            <person name="Kuhnert E."/>
            <person name="Cox R.J."/>
            <person name="Crous P.W."/>
            <person name="Spatafora J.W."/>
            <person name="Lail K."/>
            <person name="Amirebrahimi M."/>
            <person name="Lipzen A."/>
            <person name="Pangilinan J."/>
            <person name="Andreopoulos W."/>
            <person name="Hayes R.D."/>
            <person name="Ng V."/>
            <person name="Grigoriev I.V."/>
            <person name="Jackson S.A."/>
            <person name="Sutton T.D.S."/>
            <person name="Dobson A.D.W."/>
            <person name="Rama T."/>
        </authorList>
    </citation>
    <scope>NUCLEOTIDE SEQUENCE</scope>
    <source>
        <strain evidence="5">TRa018bII</strain>
    </source>
</reference>
<dbReference type="InterPro" id="IPR056033">
    <property type="entry name" value="DUF7614"/>
</dbReference>
<protein>
    <submittedName>
        <fullName evidence="5">Uncharacterized protein</fullName>
    </submittedName>
</protein>
<dbReference type="InterPro" id="IPR056031">
    <property type="entry name" value="DUF7612"/>
</dbReference>
<accession>A0A9P8C4K1</accession>
<evidence type="ECO:0000259" key="3">
    <source>
        <dbReference type="Pfam" id="PF24588"/>
    </source>
</evidence>
<proteinExistence type="predicted"/>
<name>A0A9P8C4K1_9HELO</name>
<sequence length="703" mass="79941">MASWWLLLARKRLEPLLQDQSDFADRQHTVACIKQVHVDISKALWLLQQNCNSCSDLRRGFEEAETQRSDIYQYQNLAARLSLLVRIRQAMGQLQQLELDRPILNDLEDCDMSICVLYPTLNLDLAYIMTGYHTPSNPLHPRTAMPFPLGDTTELFYFGAMHVDLHLIAGSSKLEHIKYPAILSMVRGREEDHMGIMVGTQNASVDFSITATQDHQPRWKNTKWNTSDLTLQVRFPTGFKLMMGFDGWDFVTLKKKFEHYSKALTPFQPTANETLLYEETLKSAKFNSHEAKDRLFPTQAVADCRLRLYQQTTRKETVTGTRLVYGGLRLVVITPPAFKNLGIISQVFSPEKTVQFGFQPVQDRRTHLSFRIDDSDPKSLLDVTFETPQQQSTLLAHLTGCFTYSHEQLIAQVQLSSCSISLEGGPPSNKLFSDWRWRWQLLRVFGQFSPNESPKSPTQLINSESLRIVVDSQKGRITDRINIGIGELKIRRNVIASGHELHVLRQPQEDLMISSNDLNATDECLGRIQETLHNIRQEASIRTYTFPNLSELHQFQAAITGSEVLFDAIVPSFSISRRRVMIPYHKEWSPEHTRLQLLQRGKTVQLVAFFEGFKHGKCMNFALKGTDVFRRTTRGGGFGLKIVDAKFPLPAGAENATVALDSGFVCLDVLDYPGERDNIYVNFASADHFQLFAAALPAMVKPK</sequence>
<dbReference type="Pfam" id="PF24588">
    <property type="entry name" value="DUF7613"/>
    <property type="match status" value="1"/>
</dbReference>
<keyword evidence="6" id="KW-1185">Reference proteome</keyword>
<comment type="caution">
    <text evidence="5">The sequence shown here is derived from an EMBL/GenBank/DDBJ whole genome shotgun (WGS) entry which is preliminary data.</text>
</comment>
<evidence type="ECO:0000259" key="1">
    <source>
        <dbReference type="Pfam" id="PF24586"/>
    </source>
</evidence>
<dbReference type="Proteomes" id="UP000824998">
    <property type="component" value="Unassembled WGS sequence"/>
</dbReference>
<evidence type="ECO:0000313" key="6">
    <source>
        <dbReference type="Proteomes" id="UP000824998"/>
    </source>
</evidence>
<evidence type="ECO:0000259" key="4">
    <source>
        <dbReference type="Pfam" id="PF24589"/>
    </source>
</evidence>
<dbReference type="Pfam" id="PF24589">
    <property type="entry name" value="DUF7614"/>
    <property type="match status" value="1"/>
</dbReference>
<feature type="domain" description="DUF7614" evidence="4">
    <location>
        <begin position="566"/>
        <end position="697"/>
    </location>
</feature>
<gene>
    <name evidence="5" type="ORF">BJ875DRAFT_402625</name>
</gene>
<organism evidence="5 6">
    <name type="scientific">Amylocarpus encephaloides</name>
    <dbReference type="NCBI Taxonomy" id="45428"/>
    <lineage>
        <taxon>Eukaryota</taxon>
        <taxon>Fungi</taxon>
        <taxon>Dikarya</taxon>
        <taxon>Ascomycota</taxon>
        <taxon>Pezizomycotina</taxon>
        <taxon>Leotiomycetes</taxon>
        <taxon>Helotiales</taxon>
        <taxon>Helotiales incertae sedis</taxon>
        <taxon>Amylocarpus</taxon>
    </lineage>
</organism>
<evidence type="ECO:0000313" key="5">
    <source>
        <dbReference type="EMBL" id="KAG9233698.1"/>
    </source>
</evidence>
<dbReference type="InterPro" id="IPR056030">
    <property type="entry name" value="DUF7611"/>
</dbReference>
<dbReference type="Pfam" id="PF24586">
    <property type="entry name" value="DUF7611"/>
    <property type="match status" value="1"/>
</dbReference>
<evidence type="ECO:0000259" key="2">
    <source>
        <dbReference type="Pfam" id="PF24587"/>
    </source>
</evidence>
<dbReference type="InterPro" id="IPR056032">
    <property type="entry name" value="DUF7613"/>
</dbReference>
<feature type="domain" description="DUF7611" evidence="1">
    <location>
        <begin position="118"/>
        <end position="263"/>
    </location>
</feature>
<feature type="domain" description="DUF7612" evidence="2">
    <location>
        <begin position="269"/>
        <end position="400"/>
    </location>
</feature>
<dbReference type="Pfam" id="PF24587">
    <property type="entry name" value="DUF7612"/>
    <property type="match status" value="1"/>
</dbReference>
<dbReference type="AlphaFoldDB" id="A0A9P8C4K1"/>
<feature type="domain" description="DUF7613" evidence="3">
    <location>
        <begin position="406"/>
        <end position="560"/>
    </location>
</feature>